<dbReference type="Pfam" id="PF02518">
    <property type="entry name" value="HATPase_c"/>
    <property type="match status" value="1"/>
</dbReference>
<evidence type="ECO:0000259" key="15">
    <source>
        <dbReference type="PROSITE" id="PS50109"/>
    </source>
</evidence>
<evidence type="ECO:0000256" key="6">
    <source>
        <dbReference type="ARBA" id="ARBA00022679"/>
    </source>
</evidence>
<dbReference type="InterPro" id="IPR004358">
    <property type="entry name" value="Sig_transdc_His_kin-like_C"/>
</dbReference>
<dbReference type="Gene3D" id="3.30.565.10">
    <property type="entry name" value="Histidine kinase-like ATPase, C-terminal domain"/>
    <property type="match status" value="1"/>
</dbReference>
<dbReference type="Gene3D" id="1.10.287.130">
    <property type="match status" value="1"/>
</dbReference>
<dbReference type="RefSeq" id="WP_277731545.1">
    <property type="nucleotide sequence ID" value="NZ_CP120733.1"/>
</dbReference>
<evidence type="ECO:0000313" key="17">
    <source>
        <dbReference type="EMBL" id="WFD09615.1"/>
    </source>
</evidence>
<dbReference type="CDD" id="cd00075">
    <property type="entry name" value="HATPase"/>
    <property type="match status" value="1"/>
</dbReference>
<evidence type="ECO:0000256" key="3">
    <source>
        <dbReference type="ARBA" id="ARBA00012438"/>
    </source>
</evidence>
<dbReference type="EC" id="2.7.13.3" evidence="3"/>
<keyword evidence="18" id="KW-1185">Reference proteome</keyword>
<dbReference type="Gene3D" id="6.10.340.10">
    <property type="match status" value="1"/>
</dbReference>
<dbReference type="GO" id="GO:0016301">
    <property type="term" value="F:kinase activity"/>
    <property type="evidence" value="ECO:0007669"/>
    <property type="project" value="UniProtKB-KW"/>
</dbReference>
<keyword evidence="7 14" id="KW-0812">Transmembrane</keyword>
<dbReference type="PROSITE" id="PS50109">
    <property type="entry name" value="HIS_KIN"/>
    <property type="match status" value="1"/>
</dbReference>
<evidence type="ECO:0000313" key="18">
    <source>
        <dbReference type="Proteomes" id="UP001222800"/>
    </source>
</evidence>
<name>A0ABY8EFJ9_9FIRM</name>
<sequence length="494" mass="57462">MSIKSKLILSFFGMIIIPLILITTFNFMFDKYFWEDDKSIVNAANPYYLTRKVFVNYSEISRKVNLNIINDTDKVKDISFLKSLDNDLDTIYSGIILRQNNEILYSSEILRNDLFFNELPKFNSDYNMDNYIFLENGYVIFSQNDFYFNDGSKGSVFYAFNLNLLRKDIKLARRLLSSIIIISILITSNFLTFAIYKDIIKKLNKLKYASNEIKNGNLNYTIEKHSKDEFGDLSINFEEMRIKLKESIDIQMKYEENRKNLTSNISHDLKTPIMSIKGYIEGIKDGVADSPEKMDKYINTIYKKATDMEVLIDELFLFSKLDLKKVSFNFQNINIVDYLKYCVEDLSFDLEKKNANINLNNEKEEIFVTADLQKLKRVIVNIVDNAMKYMDKQNPKIDINLIDNREYVTIEVKDNGIGIPKESIPFIFDRFYRADESRNTSISGSGLGLSICKQIIESHGGNMWAESEINIGTSILFTLKKYKGNDDHEKNSNN</sequence>
<evidence type="ECO:0000256" key="9">
    <source>
        <dbReference type="ARBA" id="ARBA00022777"/>
    </source>
</evidence>
<keyword evidence="13 14" id="KW-0472">Membrane</keyword>
<keyword evidence="4" id="KW-1003">Cell membrane</keyword>
<evidence type="ECO:0000256" key="11">
    <source>
        <dbReference type="ARBA" id="ARBA00022989"/>
    </source>
</evidence>
<keyword evidence="10" id="KW-0067">ATP-binding</keyword>
<evidence type="ECO:0000256" key="14">
    <source>
        <dbReference type="SAM" id="Phobius"/>
    </source>
</evidence>
<dbReference type="Pfam" id="PF00512">
    <property type="entry name" value="HisKA"/>
    <property type="match status" value="1"/>
</dbReference>
<dbReference type="InterPro" id="IPR005467">
    <property type="entry name" value="His_kinase_dom"/>
</dbReference>
<reference evidence="17 18" key="1">
    <citation type="submission" date="2023-03" db="EMBL/GenBank/DDBJ databases">
        <title>Complete genome sequence of Tepidibacter sp. SWIR-1, isolated from a deep-sea hydrothermal vent.</title>
        <authorList>
            <person name="Li X."/>
        </authorList>
    </citation>
    <scope>NUCLEOTIDE SEQUENCE [LARGE SCALE GENOMIC DNA]</scope>
    <source>
        <strain evidence="17 18">SWIR-1</strain>
    </source>
</reference>
<evidence type="ECO:0000256" key="13">
    <source>
        <dbReference type="ARBA" id="ARBA00023136"/>
    </source>
</evidence>
<feature type="domain" description="Histidine kinase" evidence="15">
    <location>
        <begin position="264"/>
        <end position="483"/>
    </location>
</feature>
<keyword evidence="8" id="KW-0547">Nucleotide-binding</keyword>
<dbReference type="PANTHER" id="PTHR45528:SF1">
    <property type="entry name" value="SENSOR HISTIDINE KINASE CPXA"/>
    <property type="match status" value="1"/>
</dbReference>
<gene>
    <name evidence="17" type="ORF">P4S50_14655</name>
</gene>
<dbReference type="Pfam" id="PF00672">
    <property type="entry name" value="HAMP"/>
    <property type="match status" value="1"/>
</dbReference>
<evidence type="ECO:0000256" key="7">
    <source>
        <dbReference type="ARBA" id="ARBA00022692"/>
    </source>
</evidence>
<dbReference type="SMART" id="SM00304">
    <property type="entry name" value="HAMP"/>
    <property type="match status" value="1"/>
</dbReference>
<keyword evidence="11 14" id="KW-1133">Transmembrane helix</keyword>
<keyword evidence="9 17" id="KW-0418">Kinase</keyword>
<dbReference type="SUPFAM" id="SSF47384">
    <property type="entry name" value="Homodimeric domain of signal transducing histidine kinase"/>
    <property type="match status" value="1"/>
</dbReference>
<comment type="catalytic activity">
    <reaction evidence="1">
        <text>ATP + protein L-histidine = ADP + protein N-phospho-L-histidine.</text>
        <dbReference type="EC" id="2.7.13.3"/>
    </reaction>
</comment>
<dbReference type="PROSITE" id="PS50885">
    <property type="entry name" value="HAMP"/>
    <property type="match status" value="1"/>
</dbReference>
<dbReference type="CDD" id="cd06225">
    <property type="entry name" value="HAMP"/>
    <property type="match status" value="1"/>
</dbReference>
<keyword evidence="5" id="KW-0597">Phosphoprotein</keyword>
<dbReference type="InterPro" id="IPR003660">
    <property type="entry name" value="HAMP_dom"/>
</dbReference>
<evidence type="ECO:0000256" key="10">
    <source>
        <dbReference type="ARBA" id="ARBA00022840"/>
    </source>
</evidence>
<dbReference type="PANTHER" id="PTHR45528">
    <property type="entry name" value="SENSOR HISTIDINE KINASE CPXA"/>
    <property type="match status" value="1"/>
</dbReference>
<evidence type="ECO:0000256" key="5">
    <source>
        <dbReference type="ARBA" id="ARBA00022553"/>
    </source>
</evidence>
<feature type="transmembrane region" description="Helical" evidence="14">
    <location>
        <begin position="175"/>
        <end position="196"/>
    </location>
</feature>
<evidence type="ECO:0000256" key="8">
    <source>
        <dbReference type="ARBA" id="ARBA00022741"/>
    </source>
</evidence>
<dbReference type="InterPro" id="IPR003594">
    <property type="entry name" value="HATPase_dom"/>
</dbReference>
<dbReference type="InterPro" id="IPR036097">
    <property type="entry name" value="HisK_dim/P_sf"/>
</dbReference>
<keyword evidence="12" id="KW-0902">Two-component regulatory system</keyword>
<comment type="subcellular location">
    <subcellularLocation>
        <location evidence="2">Cell membrane</location>
        <topology evidence="2">Multi-pass membrane protein</topology>
    </subcellularLocation>
</comment>
<evidence type="ECO:0000256" key="2">
    <source>
        <dbReference type="ARBA" id="ARBA00004651"/>
    </source>
</evidence>
<keyword evidence="6" id="KW-0808">Transferase</keyword>
<protein>
    <recommendedName>
        <fullName evidence="3">histidine kinase</fullName>
        <ecNumber evidence="3">2.7.13.3</ecNumber>
    </recommendedName>
</protein>
<dbReference type="SUPFAM" id="SSF55874">
    <property type="entry name" value="ATPase domain of HSP90 chaperone/DNA topoisomerase II/histidine kinase"/>
    <property type="match status" value="1"/>
</dbReference>
<accession>A0ABY8EFJ9</accession>
<dbReference type="EMBL" id="CP120733">
    <property type="protein sequence ID" value="WFD09615.1"/>
    <property type="molecule type" value="Genomic_DNA"/>
</dbReference>
<evidence type="ECO:0000259" key="16">
    <source>
        <dbReference type="PROSITE" id="PS50885"/>
    </source>
</evidence>
<organism evidence="17 18">
    <name type="scientific">Tepidibacter hydrothermalis</name>
    <dbReference type="NCBI Taxonomy" id="3036126"/>
    <lineage>
        <taxon>Bacteria</taxon>
        <taxon>Bacillati</taxon>
        <taxon>Bacillota</taxon>
        <taxon>Clostridia</taxon>
        <taxon>Peptostreptococcales</taxon>
        <taxon>Peptostreptococcaceae</taxon>
        <taxon>Tepidibacter</taxon>
    </lineage>
</organism>
<dbReference type="SMART" id="SM00387">
    <property type="entry name" value="HATPase_c"/>
    <property type="match status" value="1"/>
</dbReference>
<proteinExistence type="predicted"/>
<evidence type="ECO:0000256" key="1">
    <source>
        <dbReference type="ARBA" id="ARBA00000085"/>
    </source>
</evidence>
<dbReference type="InterPro" id="IPR003661">
    <property type="entry name" value="HisK_dim/P_dom"/>
</dbReference>
<dbReference type="InterPro" id="IPR036890">
    <property type="entry name" value="HATPase_C_sf"/>
</dbReference>
<evidence type="ECO:0000256" key="4">
    <source>
        <dbReference type="ARBA" id="ARBA00022475"/>
    </source>
</evidence>
<evidence type="ECO:0000256" key="12">
    <source>
        <dbReference type="ARBA" id="ARBA00023012"/>
    </source>
</evidence>
<dbReference type="CDD" id="cd00082">
    <property type="entry name" value="HisKA"/>
    <property type="match status" value="1"/>
</dbReference>
<feature type="transmembrane region" description="Helical" evidence="14">
    <location>
        <begin position="7"/>
        <end position="29"/>
    </location>
</feature>
<feature type="domain" description="HAMP" evidence="16">
    <location>
        <begin position="197"/>
        <end position="249"/>
    </location>
</feature>
<dbReference type="PRINTS" id="PR00344">
    <property type="entry name" value="BCTRLSENSOR"/>
</dbReference>
<dbReference type="InterPro" id="IPR050398">
    <property type="entry name" value="HssS/ArlS-like"/>
</dbReference>
<dbReference type="Proteomes" id="UP001222800">
    <property type="component" value="Chromosome"/>
</dbReference>
<dbReference type="SUPFAM" id="SSF158472">
    <property type="entry name" value="HAMP domain-like"/>
    <property type="match status" value="1"/>
</dbReference>
<dbReference type="SMART" id="SM00388">
    <property type="entry name" value="HisKA"/>
    <property type="match status" value="1"/>
</dbReference>